<keyword evidence="3" id="KW-1185">Reference proteome</keyword>
<dbReference type="InterPro" id="IPR051783">
    <property type="entry name" value="NAD(P)-dependent_oxidoreduct"/>
</dbReference>
<dbReference type="RefSeq" id="WP_202057020.1">
    <property type="nucleotide sequence ID" value="NZ_JAEQMY010000006.1"/>
</dbReference>
<dbReference type="AlphaFoldDB" id="A0A936Z9P3"/>
<organism evidence="2 3">
    <name type="scientific">Microvirga aerilata</name>
    <dbReference type="NCBI Taxonomy" id="670292"/>
    <lineage>
        <taxon>Bacteria</taxon>
        <taxon>Pseudomonadati</taxon>
        <taxon>Pseudomonadota</taxon>
        <taxon>Alphaproteobacteria</taxon>
        <taxon>Hyphomicrobiales</taxon>
        <taxon>Methylobacteriaceae</taxon>
        <taxon>Microvirga</taxon>
    </lineage>
</organism>
<comment type="caution">
    <text evidence="2">The sequence shown here is derived from an EMBL/GenBank/DDBJ whole genome shotgun (WGS) entry which is preliminary data.</text>
</comment>
<sequence length="353" mass="38927">MTRHAFIIGGTGQIGRSTAENLLRHGWKVTVSHRGHRPPPTELMEQGLKIVTLDRDESGSLQAALGSGVDALIDTVAYDETHARQLLNIQSSVGALLVISSASVYRDDAGRTLDEARQNGFPEFTQPIKESQATVHPGPETYSTRKVALERALLDRAACPVTVLRPCAIHGPSSQHPREWWFVKRMRDGREMIPLAFEGRSRFHTTSVRNITELTRVSLEVPGTRVLNIGDPDPPSVAEIGRFIARALDYRGRIVGIRNSPYPPPVGASPWSGPRSFLIDGQAALAIGYEPTVAYAEAVVESCRWLSEVADRAPWPELFPVLASYPRDLFDYAAEDAFLEKHPDRWAALDPSP</sequence>
<dbReference type="EMBL" id="JAEQMY010000006">
    <property type="protein sequence ID" value="MBL0403555.1"/>
    <property type="molecule type" value="Genomic_DNA"/>
</dbReference>
<dbReference type="Proteomes" id="UP000605848">
    <property type="component" value="Unassembled WGS sequence"/>
</dbReference>
<dbReference type="InterPro" id="IPR001509">
    <property type="entry name" value="Epimerase_deHydtase"/>
</dbReference>
<dbReference type="PANTHER" id="PTHR48079">
    <property type="entry name" value="PROTEIN YEEZ"/>
    <property type="match status" value="1"/>
</dbReference>
<feature type="domain" description="NAD-dependent epimerase/dehydratase" evidence="1">
    <location>
        <begin position="6"/>
        <end position="229"/>
    </location>
</feature>
<dbReference type="GO" id="GO:0004029">
    <property type="term" value="F:aldehyde dehydrogenase (NAD+) activity"/>
    <property type="evidence" value="ECO:0007669"/>
    <property type="project" value="TreeGrafter"/>
</dbReference>
<evidence type="ECO:0000313" key="3">
    <source>
        <dbReference type="Proteomes" id="UP000605848"/>
    </source>
</evidence>
<protein>
    <submittedName>
        <fullName evidence="2">NAD-dependent epimerase/dehydratase family protein</fullName>
    </submittedName>
</protein>
<dbReference type="GO" id="GO:0005737">
    <property type="term" value="C:cytoplasm"/>
    <property type="evidence" value="ECO:0007669"/>
    <property type="project" value="TreeGrafter"/>
</dbReference>
<accession>A0A936Z9P3</accession>
<dbReference type="Pfam" id="PF01370">
    <property type="entry name" value="Epimerase"/>
    <property type="match status" value="1"/>
</dbReference>
<dbReference type="InterPro" id="IPR036291">
    <property type="entry name" value="NAD(P)-bd_dom_sf"/>
</dbReference>
<dbReference type="Gene3D" id="3.40.50.720">
    <property type="entry name" value="NAD(P)-binding Rossmann-like Domain"/>
    <property type="match status" value="1"/>
</dbReference>
<evidence type="ECO:0000313" key="2">
    <source>
        <dbReference type="EMBL" id="MBL0403555.1"/>
    </source>
</evidence>
<dbReference type="PANTHER" id="PTHR48079:SF6">
    <property type="entry name" value="NAD(P)-BINDING DOMAIN-CONTAINING PROTEIN-RELATED"/>
    <property type="match status" value="1"/>
</dbReference>
<reference evidence="2" key="1">
    <citation type="submission" date="2021-01" db="EMBL/GenBank/DDBJ databases">
        <title>Microvirga sp.</title>
        <authorList>
            <person name="Kim M.K."/>
        </authorList>
    </citation>
    <scope>NUCLEOTIDE SEQUENCE</scope>
    <source>
        <strain evidence="2">5420S-16</strain>
    </source>
</reference>
<dbReference type="SUPFAM" id="SSF51735">
    <property type="entry name" value="NAD(P)-binding Rossmann-fold domains"/>
    <property type="match status" value="1"/>
</dbReference>
<proteinExistence type="predicted"/>
<gene>
    <name evidence="2" type="ORF">JKG68_06210</name>
</gene>
<name>A0A936Z9P3_9HYPH</name>
<evidence type="ECO:0000259" key="1">
    <source>
        <dbReference type="Pfam" id="PF01370"/>
    </source>
</evidence>